<feature type="region of interest" description="Disordered" evidence="1">
    <location>
        <begin position="227"/>
        <end position="273"/>
    </location>
</feature>
<protein>
    <submittedName>
        <fullName evidence="3">F-box domain-containing protein</fullName>
    </submittedName>
</protein>
<keyword evidence="2" id="KW-1185">Reference proteome</keyword>
<organism evidence="2 3">
    <name type="scientific">Ditylenchus dipsaci</name>
    <dbReference type="NCBI Taxonomy" id="166011"/>
    <lineage>
        <taxon>Eukaryota</taxon>
        <taxon>Metazoa</taxon>
        <taxon>Ecdysozoa</taxon>
        <taxon>Nematoda</taxon>
        <taxon>Chromadorea</taxon>
        <taxon>Rhabditida</taxon>
        <taxon>Tylenchina</taxon>
        <taxon>Tylenchomorpha</taxon>
        <taxon>Sphaerularioidea</taxon>
        <taxon>Anguinidae</taxon>
        <taxon>Anguininae</taxon>
        <taxon>Ditylenchus</taxon>
    </lineage>
</organism>
<name>A0A915E1Q4_9BILA</name>
<evidence type="ECO:0000256" key="1">
    <source>
        <dbReference type="SAM" id="MobiDB-lite"/>
    </source>
</evidence>
<proteinExistence type="predicted"/>
<evidence type="ECO:0000313" key="2">
    <source>
        <dbReference type="Proteomes" id="UP000887574"/>
    </source>
</evidence>
<evidence type="ECO:0000313" key="3">
    <source>
        <dbReference type="WBParaSite" id="jg24952"/>
    </source>
</evidence>
<dbReference type="AlphaFoldDB" id="A0A915E1Q4"/>
<dbReference type="WBParaSite" id="jg24952">
    <property type="protein sequence ID" value="jg24952"/>
    <property type="gene ID" value="jg24952"/>
</dbReference>
<sequence length="273" mass="30071">MLPVETYQDIIEFITTPECCKLICLSSILCDVLTRRIRLAKERRWMCLRKAFMSIACDTDLALLMSLSVELRQLGHSDDAGNIETQVRFLDREISACLQTFDVNKQKIVIELQYGKTFIGNALPEYDLRMDQDEGEPTIVETIAKVAKLVRVLGNNRFQTAAVLLESRLEVIKENLDSVNTVMRTIALSVKKSVNYFSGVLAQARADAAQTHANNPVIPNPFVLASTASSQTHPGSSAPNAGALPNDQPANRGTDGISAPLAKHARKDDKSGR</sequence>
<feature type="compositionally biased region" description="Polar residues" evidence="1">
    <location>
        <begin position="227"/>
        <end position="239"/>
    </location>
</feature>
<accession>A0A915E1Q4</accession>
<dbReference type="Proteomes" id="UP000887574">
    <property type="component" value="Unplaced"/>
</dbReference>
<reference evidence="3" key="1">
    <citation type="submission" date="2022-11" db="UniProtKB">
        <authorList>
            <consortium name="WormBaseParasite"/>
        </authorList>
    </citation>
    <scope>IDENTIFICATION</scope>
</reference>